<keyword evidence="11" id="KW-1208">Phospholipid metabolism</keyword>
<comment type="cofactor">
    <cofactor evidence="1">
        <name>Mg(2+)</name>
        <dbReference type="ChEBI" id="CHEBI:18420"/>
    </cofactor>
</comment>
<organism evidence="13">
    <name type="scientific">freshwater metagenome</name>
    <dbReference type="NCBI Taxonomy" id="449393"/>
    <lineage>
        <taxon>unclassified sequences</taxon>
        <taxon>metagenomes</taxon>
        <taxon>ecological metagenomes</taxon>
    </lineage>
</organism>
<dbReference type="PROSITE" id="PS50146">
    <property type="entry name" value="DAGK"/>
    <property type="match status" value="1"/>
</dbReference>
<evidence type="ECO:0000256" key="2">
    <source>
        <dbReference type="ARBA" id="ARBA00022516"/>
    </source>
</evidence>
<dbReference type="InterPro" id="IPR001206">
    <property type="entry name" value="Diacylglycerol_kinase_cat_dom"/>
</dbReference>
<evidence type="ECO:0000256" key="4">
    <source>
        <dbReference type="ARBA" id="ARBA00022723"/>
    </source>
</evidence>
<dbReference type="EMBL" id="CAFBNB010000062">
    <property type="protein sequence ID" value="CAB4925639.1"/>
    <property type="molecule type" value="Genomic_DNA"/>
</dbReference>
<keyword evidence="9" id="KW-0443">Lipid metabolism</keyword>
<name>A0A6J7I4N2_9ZZZZ</name>
<sequence>MSRPRLVLIANPISGGGRARAIAERARDAMIGEGVDVALVVPGNVGAMRESVAEAVESAPAGVVACGGDGTVHLVLQGAAPSSTAMAIIPAGTGNDVARSLGIERKDHDRVARVIASSVLAGRTRAIDLTRIAHGSRQVWSLGVTSTGLDSAVNERANRTRRFNGTTRYVLALLAEMRSFQTYEYAVTVDGERMDGPATLIAIGNGSSYGGGMRICPAASMTDGVLDITWVDRASRTTILRVFPRIFSGTHVQHPAVRVLQGRTITVEATGPVVYADGERVGDLPIIATVMAGGLRMFDQREGSPSAS</sequence>
<evidence type="ECO:0000256" key="1">
    <source>
        <dbReference type="ARBA" id="ARBA00001946"/>
    </source>
</evidence>
<dbReference type="Gene3D" id="2.60.200.40">
    <property type="match status" value="1"/>
</dbReference>
<keyword evidence="7" id="KW-0067">ATP-binding</keyword>
<dbReference type="GO" id="GO:0005886">
    <property type="term" value="C:plasma membrane"/>
    <property type="evidence" value="ECO:0007669"/>
    <property type="project" value="TreeGrafter"/>
</dbReference>
<dbReference type="AlphaFoldDB" id="A0A6J7I4N2"/>
<gene>
    <name evidence="13" type="ORF">UFOPK3720_00458</name>
</gene>
<evidence type="ECO:0000256" key="7">
    <source>
        <dbReference type="ARBA" id="ARBA00022840"/>
    </source>
</evidence>
<dbReference type="InterPro" id="IPR050187">
    <property type="entry name" value="Lipid_Phosphate_FormReg"/>
</dbReference>
<dbReference type="InterPro" id="IPR017438">
    <property type="entry name" value="ATP-NAD_kinase_N"/>
</dbReference>
<dbReference type="InterPro" id="IPR005218">
    <property type="entry name" value="Diacylglycerol/lipid_kinase"/>
</dbReference>
<reference evidence="13" key="1">
    <citation type="submission" date="2020-05" db="EMBL/GenBank/DDBJ databases">
        <authorList>
            <person name="Chiriac C."/>
            <person name="Salcher M."/>
            <person name="Ghai R."/>
            <person name="Kavagutti S V."/>
        </authorList>
    </citation>
    <scope>NUCLEOTIDE SEQUENCE</scope>
</reference>
<evidence type="ECO:0000256" key="9">
    <source>
        <dbReference type="ARBA" id="ARBA00023098"/>
    </source>
</evidence>
<evidence type="ECO:0000313" key="13">
    <source>
        <dbReference type="EMBL" id="CAB4925639.1"/>
    </source>
</evidence>
<keyword evidence="6" id="KW-0418">Kinase</keyword>
<keyword evidence="2" id="KW-0444">Lipid biosynthesis</keyword>
<dbReference type="Pfam" id="PF00781">
    <property type="entry name" value="DAGK_cat"/>
    <property type="match status" value="1"/>
</dbReference>
<dbReference type="InterPro" id="IPR045540">
    <property type="entry name" value="YegS/DAGK_C"/>
</dbReference>
<protein>
    <submittedName>
        <fullName evidence="13">Unannotated protein</fullName>
    </submittedName>
</protein>
<keyword evidence="5" id="KW-0547">Nucleotide-binding</keyword>
<evidence type="ECO:0000256" key="11">
    <source>
        <dbReference type="ARBA" id="ARBA00023264"/>
    </source>
</evidence>
<keyword evidence="3" id="KW-0808">Transferase</keyword>
<proteinExistence type="predicted"/>
<evidence type="ECO:0000256" key="8">
    <source>
        <dbReference type="ARBA" id="ARBA00022842"/>
    </source>
</evidence>
<dbReference type="Gene3D" id="3.40.50.10330">
    <property type="entry name" value="Probable inorganic polyphosphate/atp-NAD kinase, domain 1"/>
    <property type="match status" value="1"/>
</dbReference>
<dbReference type="GO" id="GO:0004143">
    <property type="term" value="F:ATP-dependent diacylglycerol kinase activity"/>
    <property type="evidence" value="ECO:0007669"/>
    <property type="project" value="TreeGrafter"/>
</dbReference>
<evidence type="ECO:0000259" key="12">
    <source>
        <dbReference type="PROSITE" id="PS50146"/>
    </source>
</evidence>
<evidence type="ECO:0000256" key="6">
    <source>
        <dbReference type="ARBA" id="ARBA00022777"/>
    </source>
</evidence>
<keyword evidence="4" id="KW-0479">Metal-binding</keyword>
<dbReference type="SMART" id="SM00046">
    <property type="entry name" value="DAGKc"/>
    <property type="match status" value="1"/>
</dbReference>
<dbReference type="NCBIfam" id="TIGR00147">
    <property type="entry name" value="YegS/Rv2252/BmrU family lipid kinase"/>
    <property type="match status" value="1"/>
</dbReference>
<evidence type="ECO:0000256" key="3">
    <source>
        <dbReference type="ARBA" id="ARBA00022679"/>
    </source>
</evidence>
<dbReference type="SUPFAM" id="SSF111331">
    <property type="entry name" value="NAD kinase/diacylglycerol kinase-like"/>
    <property type="match status" value="1"/>
</dbReference>
<evidence type="ECO:0000256" key="10">
    <source>
        <dbReference type="ARBA" id="ARBA00023209"/>
    </source>
</evidence>
<dbReference type="Pfam" id="PF19279">
    <property type="entry name" value="YegS_C"/>
    <property type="match status" value="1"/>
</dbReference>
<keyword evidence="8" id="KW-0460">Magnesium</keyword>
<dbReference type="PANTHER" id="PTHR12358">
    <property type="entry name" value="SPHINGOSINE KINASE"/>
    <property type="match status" value="1"/>
</dbReference>
<dbReference type="GO" id="GO:0008654">
    <property type="term" value="P:phospholipid biosynthetic process"/>
    <property type="evidence" value="ECO:0007669"/>
    <property type="project" value="UniProtKB-KW"/>
</dbReference>
<keyword evidence="10" id="KW-0594">Phospholipid biosynthesis</keyword>
<feature type="domain" description="DAGKc" evidence="12">
    <location>
        <begin position="1"/>
        <end position="136"/>
    </location>
</feature>
<dbReference type="GO" id="GO:0005524">
    <property type="term" value="F:ATP binding"/>
    <property type="evidence" value="ECO:0007669"/>
    <property type="project" value="UniProtKB-KW"/>
</dbReference>
<accession>A0A6J7I4N2</accession>
<dbReference type="InterPro" id="IPR016064">
    <property type="entry name" value="NAD/diacylglycerol_kinase_sf"/>
</dbReference>
<dbReference type="GO" id="GO:0046872">
    <property type="term" value="F:metal ion binding"/>
    <property type="evidence" value="ECO:0007669"/>
    <property type="project" value="UniProtKB-KW"/>
</dbReference>
<evidence type="ECO:0000256" key="5">
    <source>
        <dbReference type="ARBA" id="ARBA00022741"/>
    </source>
</evidence>
<dbReference type="PANTHER" id="PTHR12358:SF106">
    <property type="entry name" value="LIPID KINASE YEGS"/>
    <property type="match status" value="1"/>
</dbReference>